<reference evidence="3 4" key="1">
    <citation type="journal article" date="2019" name="ACS Chem. Biol.">
        <title>Identification and Mobilization of a Cryptic Antibiotic Biosynthesis Gene Locus from a Human-Pathogenic Nocardia Isolate.</title>
        <authorList>
            <person name="Herisse M."/>
            <person name="Ishida K."/>
            <person name="Porter J.L."/>
            <person name="Howden B."/>
            <person name="Hertweck C."/>
            <person name="Stinear T.P."/>
            <person name="Pidot S.J."/>
        </authorList>
    </citation>
    <scope>NUCLEOTIDE SEQUENCE [LARGE SCALE GENOMIC DNA]</scope>
    <source>
        <strain evidence="3 4">AUSMDU00012717</strain>
    </source>
</reference>
<feature type="domain" description="DUF2087" evidence="2">
    <location>
        <begin position="31"/>
        <end position="104"/>
    </location>
</feature>
<dbReference type="EMBL" id="CP046172">
    <property type="protein sequence ID" value="QIS13592.1"/>
    <property type="molecule type" value="Genomic_DNA"/>
</dbReference>
<name>A0A6G9YK61_9NOCA</name>
<dbReference type="AlphaFoldDB" id="A0A6G9YK61"/>
<organism evidence="3 4">
    <name type="scientific">Nocardia arthritidis</name>
    <dbReference type="NCBI Taxonomy" id="228602"/>
    <lineage>
        <taxon>Bacteria</taxon>
        <taxon>Bacillati</taxon>
        <taxon>Actinomycetota</taxon>
        <taxon>Actinomycetes</taxon>
        <taxon>Mycobacteriales</taxon>
        <taxon>Nocardiaceae</taxon>
        <taxon>Nocardia</taxon>
    </lineage>
</organism>
<protein>
    <submittedName>
        <fullName evidence="3">DUF2087 domain-containing protein</fullName>
    </submittedName>
</protein>
<dbReference type="Proteomes" id="UP000503540">
    <property type="component" value="Chromosome"/>
</dbReference>
<sequence>MSKGAVPVRPRPDGGSGSSDPAIDRLYRDGRLVSMPTMRARNRMLREKLLSHIARTSFEPNVSYSEGQVNRRLAAVFDDHVALRRYLVETGRLDRTRDGARYWLPGTEQSADSSAGRS</sequence>
<dbReference type="InterPro" id="IPR018656">
    <property type="entry name" value="DUF2087"/>
</dbReference>
<dbReference type="Pfam" id="PF09860">
    <property type="entry name" value="DUF2087"/>
    <property type="match status" value="1"/>
</dbReference>
<evidence type="ECO:0000313" key="3">
    <source>
        <dbReference type="EMBL" id="QIS13592.1"/>
    </source>
</evidence>
<proteinExistence type="predicted"/>
<feature type="region of interest" description="Disordered" evidence="1">
    <location>
        <begin position="1"/>
        <end position="25"/>
    </location>
</feature>
<accession>A0A6G9YK61</accession>
<evidence type="ECO:0000259" key="2">
    <source>
        <dbReference type="Pfam" id="PF09860"/>
    </source>
</evidence>
<gene>
    <name evidence="3" type="ORF">F5544_28705</name>
</gene>
<dbReference type="RefSeq" id="WP_167476109.1">
    <property type="nucleotide sequence ID" value="NZ_CP046172.1"/>
</dbReference>
<evidence type="ECO:0000313" key="4">
    <source>
        <dbReference type="Proteomes" id="UP000503540"/>
    </source>
</evidence>
<keyword evidence="4" id="KW-1185">Reference proteome</keyword>
<evidence type="ECO:0000256" key="1">
    <source>
        <dbReference type="SAM" id="MobiDB-lite"/>
    </source>
</evidence>
<dbReference type="KEGG" id="nah:F5544_28705"/>